<reference evidence="7 8" key="1">
    <citation type="submission" date="2014-02" db="EMBL/GenBank/DDBJ databases">
        <title>Single nucleus genome sequencing reveals high similarity among nuclei of an endomycorrhizal fungus.</title>
        <authorList>
            <person name="Lin K."/>
            <person name="Geurts R."/>
            <person name="Zhang Z."/>
            <person name="Limpens E."/>
            <person name="Saunders D.G."/>
            <person name="Mu D."/>
            <person name="Pang E."/>
            <person name="Cao H."/>
            <person name="Cha H."/>
            <person name="Lin T."/>
            <person name="Zhou Q."/>
            <person name="Shang Y."/>
            <person name="Li Y."/>
            <person name="Ivanov S."/>
            <person name="Sharma T."/>
            <person name="Velzen R.V."/>
            <person name="Ruijter N.D."/>
            <person name="Aanen D.K."/>
            <person name="Win J."/>
            <person name="Kamoun S."/>
            <person name="Bisseling T."/>
            <person name="Huang S."/>
        </authorList>
    </citation>
    <scope>NUCLEOTIDE SEQUENCE [LARGE SCALE GENOMIC DNA]</scope>
    <source>
        <strain evidence="8">DAOM197198w</strain>
    </source>
</reference>
<dbReference type="AlphaFoldDB" id="A0A015L7M7"/>
<name>A0A015L7M7_RHIIW</name>
<dbReference type="PANTHER" id="PTHR44329:SF288">
    <property type="entry name" value="MITOGEN-ACTIVATED PROTEIN KINASE KINASE KINASE 20"/>
    <property type="match status" value="1"/>
</dbReference>
<dbReference type="InterPro" id="IPR011009">
    <property type="entry name" value="Kinase-like_dom_sf"/>
</dbReference>
<evidence type="ECO:0000256" key="3">
    <source>
        <dbReference type="ARBA" id="ARBA00022777"/>
    </source>
</evidence>
<protein>
    <submittedName>
        <fullName evidence="7">Ypk2p</fullName>
    </submittedName>
</protein>
<accession>A0A015L7M7</accession>
<feature type="domain" description="Protein kinase" evidence="6">
    <location>
        <begin position="640"/>
        <end position="914"/>
    </location>
</feature>
<proteinExistence type="predicted"/>
<dbReference type="InterPro" id="IPR001245">
    <property type="entry name" value="Ser-Thr/Tyr_kinase_cat_dom"/>
</dbReference>
<dbReference type="Proteomes" id="UP000022910">
    <property type="component" value="Unassembled WGS sequence"/>
</dbReference>
<dbReference type="EMBL" id="JEMT01029768">
    <property type="protein sequence ID" value="EXX50813.1"/>
    <property type="molecule type" value="Genomic_DNA"/>
</dbReference>
<dbReference type="Gene3D" id="1.10.510.10">
    <property type="entry name" value="Transferase(Phosphotransferase) domain 1"/>
    <property type="match status" value="1"/>
</dbReference>
<dbReference type="PANTHER" id="PTHR44329">
    <property type="entry name" value="SERINE/THREONINE-PROTEIN KINASE TNNI3K-RELATED"/>
    <property type="match status" value="1"/>
</dbReference>
<gene>
    <name evidence="7" type="ORF">RirG_267240</name>
</gene>
<dbReference type="PROSITE" id="PS50011">
    <property type="entry name" value="PROTEIN_KINASE_DOM"/>
    <property type="match status" value="1"/>
</dbReference>
<evidence type="ECO:0000259" key="6">
    <source>
        <dbReference type="PROSITE" id="PS50011"/>
    </source>
</evidence>
<dbReference type="Gene3D" id="1.10.10.1010">
    <property type="entry name" value="Intein homing endonuclease, domain IV"/>
    <property type="match status" value="5"/>
</dbReference>
<dbReference type="SUPFAM" id="SSF101898">
    <property type="entry name" value="NHL repeat"/>
    <property type="match status" value="1"/>
</dbReference>
<dbReference type="GO" id="GO:0004674">
    <property type="term" value="F:protein serine/threonine kinase activity"/>
    <property type="evidence" value="ECO:0007669"/>
    <property type="project" value="TreeGrafter"/>
</dbReference>
<keyword evidence="4" id="KW-0067">ATP-binding</keyword>
<evidence type="ECO:0000256" key="2">
    <source>
        <dbReference type="ARBA" id="ARBA00022741"/>
    </source>
</evidence>
<keyword evidence="2" id="KW-0547">Nucleotide-binding</keyword>
<evidence type="ECO:0000256" key="5">
    <source>
        <dbReference type="SAM" id="MobiDB-lite"/>
    </source>
</evidence>
<sequence length="1074" mass="125682">MFVILKNLNNPAIVTSKYIDKIAVPHKVYGIAQDPETKNYMVVLEDNTQLLVHKDSEISHALELIPHDKLYDVEYIAEDDEFGKVYRANWIDGRLNKWNGKNQNWEREDQNMFVILKNLNSPASITLKYINEIAVPYKVYGIAQDPETRYYMVVLDFNKCGKCNFTCSSIGFQRNFKNWTSGNNDINKFIQDIQLSYHNKYKVEKALEWIPYGRLYDVKYFTEDEEFGKVYRANWIDGRLNKWNGKNQNWEREDQNMFVILKNLNSSASITLKYINKIAVSHKVYGITQDPGTKNYMVVLEDICEKCNNVCNSIHFQRNFKNWTSGNNDIDKFIQDTQLLVHKDSEISHALEWIPYNRLYDVKYITEDEEFGKVYRANWIDGRLNKWNGKNQNWEREDQNMFVILKILNNPASITLKLINKIAVLYKVYGITQDPETKNYMVVLKDKCEKCSEACDSMRFQRNFKNWTSGNNDIDKFIQDTQLLVHKDSEISHALEWIPYDRLYDVKYIAEDDELGKIYRANWIDGYINIWNNENQKERKCQNMFVILKILNNPASITLKLINKIAVPSKVYGITQDPETKNYMVVLENICEKCNKVYHFKNLTSGNNVIDKFIQDTQLSEHACYYGVKNVLEWIPYDRFYDIKYIAKGGFGKVYKAKWFDGYIDKWDDHNQNWKRKDQNMVVALKSLNNSRNVTLEFMNEITLHHKVNLHKRFIKFYGITQDPKTENYIMVLDYAENGSLRNYLDTNYSKLNWGDKINYLHSIAHGLKNIHEIELIHRDLHIGNILRLKNLTCITDMGLCKPADYNTSENAKSKIYGILPYIAPEILRGQNYTKAADIYSFGIVMYEVISGLPPYYDVGHDIDLTMKICKGLRPRFNIKVPYLIVHLIKRCLDANQSNRPNAEEIKKTLSQWLRELVDLINNSNIINYTSIQKQIKEIDEINKSSSNSSITSTNLGISYVTHSEAVYTSRLLDFSNLPEQKNSDDYYEVNDNIISMKFSESLQIDISQLENNNFNELKNSNDIYKKNDKFNIKTKESLQSDILQLSNFPEPDNSDDSYKKNDDVISSNSSGIA</sequence>
<evidence type="ECO:0000313" key="7">
    <source>
        <dbReference type="EMBL" id="EXX50813.1"/>
    </source>
</evidence>
<dbReference type="SUPFAM" id="SSF56112">
    <property type="entry name" value="Protein kinase-like (PK-like)"/>
    <property type="match status" value="1"/>
</dbReference>
<dbReference type="Pfam" id="PF07714">
    <property type="entry name" value="PK_Tyr_Ser-Thr"/>
    <property type="match status" value="1"/>
</dbReference>
<comment type="caution">
    <text evidence="7">The sequence shown here is derived from an EMBL/GenBank/DDBJ whole genome shotgun (WGS) entry which is preliminary data.</text>
</comment>
<evidence type="ECO:0000313" key="8">
    <source>
        <dbReference type="Proteomes" id="UP000022910"/>
    </source>
</evidence>
<keyword evidence="8" id="KW-1185">Reference proteome</keyword>
<dbReference type="InterPro" id="IPR000719">
    <property type="entry name" value="Prot_kinase_dom"/>
</dbReference>
<organism evidence="7 8">
    <name type="scientific">Rhizophagus irregularis (strain DAOM 197198w)</name>
    <name type="common">Glomus intraradices</name>
    <dbReference type="NCBI Taxonomy" id="1432141"/>
    <lineage>
        <taxon>Eukaryota</taxon>
        <taxon>Fungi</taxon>
        <taxon>Fungi incertae sedis</taxon>
        <taxon>Mucoromycota</taxon>
        <taxon>Glomeromycotina</taxon>
        <taxon>Glomeromycetes</taxon>
        <taxon>Glomerales</taxon>
        <taxon>Glomeraceae</taxon>
        <taxon>Rhizophagus</taxon>
    </lineage>
</organism>
<feature type="compositionally biased region" description="Polar residues" evidence="5">
    <location>
        <begin position="1065"/>
        <end position="1074"/>
    </location>
</feature>
<dbReference type="InterPro" id="IPR051681">
    <property type="entry name" value="Ser/Thr_Kinases-Pseudokinases"/>
</dbReference>
<dbReference type="GO" id="GO:0005524">
    <property type="term" value="F:ATP binding"/>
    <property type="evidence" value="ECO:0007669"/>
    <property type="project" value="UniProtKB-KW"/>
</dbReference>
<feature type="region of interest" description="Disordered" evidence="5">
    <location>
        <begin position="1044"/>
        <end position="1074"/>
    </location>
</feature>
<keyword evidence="3" id="KW-0418">Kinase</keyword>
<evidence type="ECO:0000256" key="4">
    <source>
        <dbReference type="ARBA" id="ARBA00022840"/>
    </source>
</evidence>
<keyword evidence="1" id="KW-0808">Transferase</keyword>
<dbReference type="HOGENOM" id="CLU_000288_7_8_1"/>
<evidence type="ECO:0000256" key="1">
    <source>
        <dbReference type="ARBA" id="ARBA00022679"/>
    </source>
</evidence>